<dbReference type="EMBL" id="NQVE01000209">
    <property type="protein sequence ID" value="RAL38300.1"/>
    <property type="molecule type" value="Genomic_DNA"/>
</dbReference>
<dbReference type="SUPFAM" id="SSF50800">
    <property type="entry name" value="PK beta-barrel domain-like"/>
    <property type="match status" value="1"/>
</dbReference>
<dbReference type="PROSITE" id="PS51340">
    <property type="entry name" value="MOSC"/>
    <property type="match status" value="1"/>
</dbReference>
<protein>
    <recommendedName>
        <fullName evidence="1">MOSC domain-containing protein</fullName>
    </recommendedName>
</protein>
<dbReference type="Pfam" id="PF03473">
    <property type="entry name" value="MOSC"/>
    <property type="match status" value="1"/>
</dbReference>
<gene>
    <name evidence="2" type="ORF">DM860_002278</name>
</gene>
<dbReference type="GO" id="GO:0003824">
    <property type="term" value="F:catalytic activity"/>
    <property type="evidence" value="ECO:0007669"/>
    <property type="project" value="InterPro"/>
</dbReference>
<name>A0A328D021_9ASTE</name>
<proteinExistence type="predicted"/>
<dbReference type="GO" id="GO:0030170">
    <property type="term" value="F:pyridoxal phosphate binding"/>
    <property type="evidence" value="ECO:0007669"/>
    <property type="project" value="InterPro"/>
</dbReference>
<comment type="caution">
    <text evidence="2">The sequence shown here is derived from an EMBL/GenBank/DDBJ whole genome shotgun (WGS) entry which is preliminary data.</text>
</comment>
<keyword evidence="3" id="KW-1185">Reference proteome</keyword>
<dbReference type="InterPro" id="IPR011037">
    <property type="entry name" value="Pyrv_Knase-like_insert_dom_sf"/>
</dbReference>
<reference evidence="2 3" key="1">
    <citation type="submission" date="2018-06" db="EMBL/GenBank/DDBJ databases">
        <title>The Genome of Cuscuta australis (Dodder) Provides Insight into the Evolution of Plant Parasitism.</title>
        <authorList>
            <person name="Liu H."/>
        </authorList>
    </citation>
    <scope>NUCLEOTIDE SEQUENCE [LARGE SCALE GENOMIC DNA]</scope>
    <source>
        <strain evidence="3">cv. Yunnan</strain>
        <tissue evidence="2">Vines</tissue>
    </source>
</reference>
<dbReference type="SUPFAM" id="SSF141673">
    <property type="entry name" value="MOSC N-terminal domain-like"/>
    <property type="match status" value="1"/>
</dbReference>
<dbReference type="GO" id="GO:0030151">
    <property type="term" value="F:molybdenum ion binding"/>
    <property type="evidence" value="ECO:0007669"/>
    <property type="project" value="InterPro"/>
</dbReference>
<evidence type="ECO:0000313" key="2">
    <source>
        <dbReference type="EMBL" id="RAL38300.1"/>
    </source>
</evidence>
<accession>A0A328D021</accession>
<dbReference type="PANTHER" id="PTHR14237:SF19">
    <property type="entry name" value="MITOCHONDRIAL AMIDOXIME REDUCING COMPONENT 1"/>
    <property type="match status" value="1"/>
</dbReference>
<dbReference type="InterPro" id="IPR005302">
    <property type="entry name" value="MoCF_Sase_C"/>
</dbReference>
<dbReference type="GO" id="GO:0032787">
    <property type="term" value="P:monocarboxylic acid metabolic process"/>
    <property type="evidence" value="ECO:0007669"/>
    <property type="project" value="UniProtKB-ARBA"/>
</dbReference>
<dbReference type="AlphaFoldDB" id="A0A328D021"/>
<dbReference type="InterPro" id="IPR005303">
    <property type="entry name" value="MOCOS_middle"/>
</dbReference>
<dbReference type="Pfam" id="PF03476">
    <property type="entry name" value="MOSC_N"/>
    <property type="match status" value="1"/>
</dbReference>
<dbReference type="PANTHER" id="PTHR14237">
    <property type="entry name" value="MOLYBDOPTERIN COFACTOR SULFURASE MOSC"/>
    <property type="match status" value="1"/>
</dbReference>
<evidence type="ECO:0000313" key="3">
    <source>
        <dbReference type="Proteomes" id="UP000249390"/>
    </source>
</evidence>
<evidence type="ECO:0000259" key="1">
    <source>
        <dbReference type="PROSITE" id="PS51340"/>
    </source>
</evidence>
<organism evidence="2 3">
    <name type="scientific">Cuscuta australis</name>
    <dbReference type="NCBI Taxonomy" id="267555"/>
    <lineage>
        <taxon>Eukaryota</taxon>
        <taxon>Viridiplantae</taxon>
        <taxon>Streptophyta</taxon>
        <taxon>Embryophyta</taxon>
        <taxon>Tracheophyta</taxon>
        <taxon>Spermatophyta</taxon>
        <taxon>Magnoliopsida</taxon>
        <taxon>eudicotyledons</taxon>
        <taxon>Gunneridae</taxon>
        <taxon>Pentapetalae</taxon>
        <taxon>asterids</taxon>
        <taxon>lamiids</taxon>
        <taxon>Solanales</taxon>
        <taxon>Convolvulaceae</taxon>
        <taxon>Cuscuteae</taxon>
        <taxon>Cuscuta</taxon>
        <taxon>Cuscuta subgen. Grammica</taxon>
        <taxon>Cuscuta sect. Cleistogrammica</taxon>
    </lineage>
</organism>
<sequence>MMSDGGGGGSGGVAARVSSIFIYPIKSCRGISLSQAPFSSTGFRWDRQWMVVNSKGRAITQRVDPKLALVETELPNEALSQGWEPNEHSYLIIKAPGAEALQVPLSKPSLVTTDGVSVWEWCGSAFDEGDEAARWFSNYLGKPARLVRFNEASETRPVDANYATGYKVKFCDGYPFLVLSQGSLDALNALLKDPILVNRFRPNILVDGCEKYAEDLWKEIIINKSPFYGVKLCSRCKIPTINQETAETGKEPTVTLMRFRSDKVLLPNRKQKGNVFFGQNMVCADSLREGGGRIIRVGDPVYVIKAVPSCTEAAA</sequence>
<feature type="domain" description="MOSC" evidence="1">
    <location>
        <begin position="144"/>
        <end position="304"/>
    </location>
</feature>
<dbReference type="Proteomes" id="UP000249390">
    <property type="component" value="Unassembled WGS sequence"/>
</dbReference>